<accession>A0AAV7QHF0</accession>
<reference evidence="1" key="1">
    <citation type="journal article" date="2022" name="bioRxiv">
        <title>Sequencing and chromosome-scale assembly of the giantPleurodeles waltlgenome.</title>
        <authorList>
            <person name="Brown T."/>
            <person name="Elewa A."/>
            <person name="Iarovenko S."/>
            <person name="Subramanian E."/>
            <person name="Araus A.J."/>
            <person name="Petzold A."/>
            <person name="Susuki M."/>
            <person name="Suzuki K.-i.T."/>
            <person name="Hayashi T."/>
            <person name="Toyoda A."/>
            <person name="Oliveira C."/>
            <person name="Osipova E."/>
            <person name="Leigh N.D."/>
            <person name="Simon A."/>
            <person name="Yun M.H."/>
        </authorList>
    </citation>
    <scope>NUCLEOTIDE SEQUENCE</scope>
    <source>
        <strain evidence="1">20211129_DDA</strain>
        <tissue evidence="1">Liver</tissue>
    </source>
</reference>
<proteinExistence type="predicted"/>
<name>A0AAV7QHF0_PLEWA</name>
<sequence length="195" mass="22287">MQSSLGHSPFEMLFGRQPRTLLDMLAEQWEDTEEEVKDLLIYTRDLRETLNTVWEEAHTALRAAQQKQKQSYDTHSVVRTLAVGDKALVLLPSTDNNLLARWQGPIEVTAQINPTTYKLSMSQNGGREQIYHINLLKKWVEPTDGQTIHYVTADVNEDIPINTSGLSGPRQHQPFDYWDHRTPAAVPPGTDHRIF</sequence>
<evidence type="ECO:0000313" key="1">
    <source>
        <dbReference type="EMBL" id="KAJ1138907.1"/>
    </source>
</evidence>
<dbReference type="PANTHER" id="PTHR37984">
    <property type="entry name" value="PROTEIN CBG26694"/>
    <property type="match status" value="1"/>
</dbReference>
<comment type="caution">
    <text evidence="1">The sequence shown here is derived from an EMBL/GenBank/DDBJ whole genome shotgun (WGS) entry which is preliminary data.</text>
</comment>
<protein>
    <submittedName>
        <fullName evidence="1">Uncharacterized protein</fullName>
    </submittedName>
</protein>
<dbReference type="EMBL" id="JANPWB010000010">
    <property type="protein sequence ID" value="KAJ1138907.1"/>
    <property type="molecule type" value="Genomic_DNA"/>
</dbReference>
<dbReference type="InterPro" id="IPR050951">
    <property type="entry name" value="Retrovirus_Pol_polyprotein"/>
</dbReference>
<dbReference type="Proteomes" id="UP001066276">
    <property type="component" value="Chromosome 6"/>
</dbReference>
<dbReference type="PANTHER" id="PTHR37984:SF15">
    <property type="entry name" value="INTEGRASE CATALYTIC DOMAIN-CONTAINING PROTEIN"/>
    <property type="match status" value="1"/>
</dbReference>
<organism evidence="1 2">
    <name type="scientific">Pleurodeles waltl</name>
    <name type="common">Iberian ribbed newt</name>
    <dbReference type="NCBI Taxonomy" id="8319"/>
    <lineage>
        <taxon>Eukaryota</taxon>
        <taxon>Metazoa</taxon>
        <taxon>Chordata</taxon>
        <taxon>Craniata</taxon>
        <taxon>Vertebrata</taxon>
        <taxon>Euteleostomi</taxon>
        <taxon>Amphibia</taxon>
        <taxon>Batrachia</taxon>
        <taxon>Caudata</taxon>
        <taxon>Salamandroidea</taxon>
        <taxon>Salamandridae</taxon>
        <taxon>Pleurodelinae</taxon>
        <taxon>Pleurodeles</taxon>
    </lineage>
</organism>
<gene>
    <name evidence="1" type="ORF">NDU88_005287</name>
</gene>
<evidence type="ECO:0000313" key="2">
    <source>
        <dbReference type="Proteomes" id="UP001066276"/>
    </source>
</evidence>
<dbReference type="AlphaFoldDB" id="A0AAV7QHF0"/>
<keyword evidence="2" id="KW-1185">Reference proteome</keyword>